<dbReference type="Pfam" id="PF02519">
    <property type="entry name" value="Auxin_inducible"/>
    <property type="match status" value="1"/>
</dbReference>
<name>A0AA38W5M0_9ASTR</name>
<proteinExistence type="inferred from homology"/>
<organism evidence="3 4">
    <name type="scientific">Centaurea solstitialis</name>
    <name type="common">yellow star-thistle</name>
    <dbReference type="NCBI Taxonomy" id="347529"/>
    <lineage>
        <taxon>Eukaryota</taxon>
        <taxon>Viridiplantae</taxon>
        <taxon>Streptophyta</taxon>
        <taxon>Embryophyta</taxon>
        <taxon>Tracheophyta</taxon>
        <taxon>Spermatophyta</taxon>
        <taxon>Magnoliopsida</taxon>
        <taxon>eudicotyledons</taxon>
        <taxon>Gunneridae</taxon>
        <taxon>Pentapetalae</taxon>
        <taxon>asterids</taxon>
        <taxon>campanulids</taxon>
        <taxon>Asterales</taxon>
        <taxon>Asteraceae</taxon>
        <taxon>Carduoideae</taxon>
        <taxon>Cardueae</taxon>
        <taxon>Centaureinae</taxon>
        <taxon>Centaurea</taxon>
    </lineage>
</organism>
<evidence type="ECO:0000313" key="3">
    <source>
        <dbReference type="EMBL" id="KAJ9549592.1"/>
    </source>
</evidence>
<gene>
    <name evidence="3" type="ORF">OSB04_022135</name>
</gene>
<keyword evidence="4" id="KW-1185">Reference proteome</keyword>
<evidence type="ECO:0000256" key="2">
    <source>
        <dbReference type="SAM" id="MobiDB-lite"/>
    </source>
</evidence>
<dbReference type="Proteomes" id="UP001172457">
    <property type="component" value="Chromosome 5"/>
</dbReference>
<feature type="compositionally biased region" description="Basic and acidic residues" evidence="2">
    <location>
        <begin position="82"/>
        <end position="102"/>
    </location>
</feature>
<dbReference type="PANTHER" id="PTHR31929">
    <property type="entry name" value="SAUR-LIKE AUXIN-RESPONSIVE PROTEIN FAMILY-RELATED"/>
    <property type="match status" value="1"/>
</dbReference>
<dbReference type="GO" id="GO:0009733">
    <property type="term" value="P:response to auxin"/>
    <property type="evidence" value="ECO:0007669"/>
    <property type="project" value="InterPro"/>
</dbReference>
<protein>
    <submittedName>
        <fullName evidence="3">Uncharacterized protein</fullName>
    </submittedName>
</protein>
<feature type="region of interest" description="Disordered" evidence="2">
    <location>
        <begin position="82"/>
        <end position="122"/>
    </location>
</feature>
<dbReference type="InterPro" id="IPR003676">
    <property type="entry name" value="SAUR_fam"/>
</dbReference>
<evidence type="ECO:0000313" key="4">
    <source>
        <dbReference type="Proteomes" id="UP001172457"/>
    </source>
</evidence>
<dbReference type="AlphaFoldDB" id="A0AA38W5M0"/>
<reference evidence="3" key="1">
    <citation type="submission" date="2023-03" db="EMBL/GenBank/DDBJ databases">
        <title>Chromosome-scale reference genome and RAD-based genetic map of yellow starthistle (Centaurea solstitialis) reveal putative structural variation and QTLs associated with invader traits.</title>
        <authorList>
            <person name="Reatini B."/>
            <person name="Cang F.A."/>
            <person name="Jiang Q."/>
            <person name="Mckibben M.T.W."/>
            <person name="Barker M.S."/>
            <person name="Rieseberg L.H."/>
            <person name="Dlugosch K.M."/>
        </authorList>
    </citation>
    <scope>NUCLEOTIDE SEQUENCE</scope>
    <source>
        <strain evidence="3">CAN-66</strain>
        <tissue evidence="3">Leaf</tissue>
    </source>
</reference>
<dbReference type="EMBL" id="JARYMX010000005">
    <property type="protein sequence ID" value="KAJ9549592.1"/>
    <property type="molecule type" value="Genomic_DNA"/>
</dbReference>
<evidence type="ECO:0000256" key="1">
    <source>
        <dbReference type="ARBA" id="ARBA00006974"/>
    </source>
</evidence>
<sequence length="157" mass="17106">MYAKLRLMPRYHSSSIVLDVPKGHCSIYVGESIMKRFVIPLEYVQHPSFQTLLNLAEEEFGYAHPMGEVVVVDIRGGGSCGRHGEGRARVDVSDPPTRDPSTRTRPVCNQPQGGGSRWRQVTDDDIGGGDGYGGEVKEKVVVVEEEGKMADALGGGY</sequence>
<comment type="caution">
    <text evidence="3">The sequence shown here is derived from an EMBL/GenBank/DDBJ whole genome shotgun (WGS) entry which is preliminary data.</text>
</comment>
<comment type="similarity">
    <text evidence="1">Belongs to the ARG7 family.</text>
</comment>
<accession>A0AA38W5M0</accession>